<keyword evidence="3" id="KW-1185">Reference proteome</keyword>
<dbReference type="WBParaSite" id="ACRNAN_Path_1378.g5411.t1">
    <property type="protein sequence ID" value="ACRNAN_Path_1378.g5411.t1"/>
    <property type="gene ID" value="ACRNAN_Path_1378.g5411"/>
</dbReference>
<evidence type="ECO:0000256" key="1">
    <source>
        <dbReference type="SAM" id="Phobius"/>
    </source>
</evidence>
<feature type="transmembrane region" description="Helical" evidence="1">
    <location>
        <begin position="83"/>
        <end position="104"/>
    </location>
</feature>
<organism evidence="3 4">
    <name type="scientific">Acrobeloides nanus</name>
    <dbReference type="NCBI Taxonomy" id="290746"/>
    <lineage>
        <taxon>Eukaryota</taxon>
        <taxon>Metazoa</taxon>
        <taxon>Ecdysozoa</taxon>
        <taxon>Nematoda</taxon>
        <taxon>Chromadorea</taxon>
        <taxon>Rhabditida</taxon>
        <taxon>Tylenchina</taxon>
        <taxon>Cephalobomorpha</taxon>
        <taxon>Cephaloboidea</taxon>
        <taxon>Cephalobidae</taxon>
        <taxon>Acrobeloides</taxon>
    </lineage>
</organism>
<dbReference type="Pfam" id="PF01764">
    <property type="entry name" value="Lipase_3"/>
    <property type="match status" value="1"/>
</dbReference>
<feature type="transmembrane region" description="Helical" evidence="1">
    <location>
        <begin position="297"/>
        <end position="318"/>
    </location>
</feature>
<dbReference type="PANTHER" id="PTHR45908">
    <property type="entry name" value="PROTEIN CBG11750-RELATED"/>
    <property type="match status" value="1"/>
</dbReference>
<feature type="transmembrane region" description="Helical" evidence="1">
    <location>
        <begin position="54"/>
        <end position="77"/>
    </location>
</feature>
<evidence type="ECO:0000259" key="2">
    <source>
        <dbReference type="Pfam" id="PF01764"/>
    </source>
</evidence>
<dbReference type="GO" id="GO:0006629">
    <property type="term" value="P:lipid metabolic process"/>
    <property type="evidence" value="ECO:0007669"/>
    <property type="project" value="InterPro"/>
</dbReference>
<dbReference type="InterPro" id="IPR002921">
    <property type="entry name" value="Fungal_lipase-type"/>
</dbReference>
<dbReference type="AlphaFoldDB" id="A0A914BZP2"/>
<accession>A0A914BZP2</accession>
<sequence>MFYMQDHADEFDNAPKDLLPYLFSNFLGMFITATLEFAIYSVIKKNKPKINPELVLPGLASGIIYGAAQVFMCGATQALTASITYPIVSTMHGLVAALWSIFYFKEVQYYTHVEQPCDMFTKNNPNITCAGTLLVSHDDEAIILVFRGTVGSQELNEEEQFYNMTLTFPGGGTVAQFYYNGFLIVWNSGFRDAFFSAKNTYPNYELWVTGWSMGGSLAGMAAPYISQMGYFDKANIKMVSFGELRIGHKDFADRYPSLVPYAYRVVHRNDVVPHLIPLEAGYVHHVNESKPYLIATYIYFLIAAFLQGCMLGFSIYSISASENTWGWADSKSIFWSLAAFSLAEIIHLTIIEIVFRLTAKKIKERLDSGVPAYYDNFIYD</sequence>
<protein>
    <submittedName>
        <fullName evidence="4">Fungal lipase-like domain-containing protein</fullName>
    </submittedName>
</protein>
<feature type="transmembrane region" description="Helical" evidence="1">
    <location>
        <begin position="20"/>
        <end position="42"/>
    </location>
</feature>
<dbReference type="CDD" id="cd00519">
    <property type="entry name" value="Lipase_3"/>
    <property type="match status" value="1"/>
</dbReference>
<dbReference type="InterPro" id="IPR012435">
    <property type="entry name" value="TMEM144"/>
</dbReference>
<dbReference type="SUPFAM" id="SSF103481">
    <property type="entry name" value="Multidrug resistance efflux transporter EmrE"/>
    <property type="match status" value="1"/>
</dbReference>
<keyword evidence="1" id="KW-0472">Membrane</keyword>
<feature type="transmembrane region" description="Helical" evidence="1">
    <location>
        <begin position="333"/>
        <end position="355"/>
    </location>
</feature>
<proteinExistence type="predicted"/>
<keyword evidence="1" id="KW-0812">Transmembrane</keyword>
<feature type="domain" description="Fungal lipase-type" evidence="2">
    <location>
        <begin position="144"/>
        <end position="277"/>
    </location>
</feature>
<dbReference type="PANTHER" id="PTHR45908:SF8">
    <property type="entry name" value="FUNGAL LIPASE-LIKE DOMAIN-CONTAINING PROTEIN"/>
    <property type="match status" value="1"/>
</dbReference>
<keyword evidence="1" id="KW-1133">Transmembrane helix</keyword>
<reference evidence="4" key="1">
    <citation type="submission" date="2022-11" db="UniProtKB">
        <authorList>
            <consortium name="WormBaseParasite"/>
        </authorList>
    </citation>
    <scope>IDENTIFICATION</scope>
</reference>
<dbReference type="InterPro" id="IPR037185">
    <property type="entry name" value="EmrE-like"/>
</dbReference>
<evidence type="ECO:0000313" key="3">
    <source>
        <dbReference type="Proteomes" id="UP000887540"/>
    </source>
</evidence>
<dbReference type="InterPro" id="IPR029058">
    <property type="entry name" value="AB_hydrolase_fold"/>
</dbReference>
<dbReference type="Pfam" id="PF07857">
    <property type="entry name" value="TMEM144"/>
    <property type="match status" value="1"/>
</dbReference>
<dbReference type="Gene3D" id="3.40.50.1820">
    <property type="entry name" value="alpha/beta hydrolase"/>
    <property type="match status" value="1"/>
</dbReference>
<dbReference type="SUPFAM" id="SSF53474">
    <property type="entry name" value="alpha/beta-Hydrolases"/>
    <property type="match status" value="1"/>
</dbReference>
<name>A0A914BZP2_9BILA</name>
<dbReference type="Proteomes" id="UP000887540">
    <property type="component" value="Unplaced"/>
</dbReference>
<evidence type="ECO:0000313" key="4">
    <source>
        <dbReference type="WBParaSite" id="ACRNAN_Path_1378.g5411.t1"/>
    </source>
</evidence>